<evidence type="ECO:0000256" key="2">
    <source>
        <dbReference type="ARBA" id="ARBA00022694"/>
    </source>
</evidence>
<reference evidence="9 10" key="1">
    <citation type="submission" date="2015-07" db="EMBL/GenBank/DDBJ databases">
        <title>Draft genome sequence of the Amantichitinum ursilacus IGB-41, a new chitin-degrading bacterium.</title>
        <authorList>
            <person name="Kirstahler P."/>
            <person name="Guenther M."/>
            <person name="Grumaz C."/>
            <person name="Rupp S."/>
            <person name="Zibek S."/>
            <person name="Sohn K."/>
        </authorList>
    </citation>
    <scope>NUCLEOTIDE SEQUENCE [LARGE SCALE GENOMIC DNA]</scope>
    <source>
        <strain evidence="9 10">IGB-41</strain>
    </source>
</reference>
<dbReference type="EMBL" id="LAQT01000009">
    <property type="protein sequence ID" value="KPC52752.1"/>
    <property type="molecule type" value="Genomic_DNA"/>
</dbReference>
<comment type="caution">
    <text evidence="9">The sequence shown here is derived from an EMBL/GenBank/DDBJ whole genome shotgun (WGS) entry which is preliminary data.</text>
</comment>
<dbReference type="PATRIC" id="fig|857265.3.peg.2664"/>
<dbReference type="SUPFAM" id="SSF55120">
    <property type="entry name" value="Pseudouridine synthase"/>
    <property type="match status" value="1"/>
</dbReference>
<organism evidence="9 10">
    <name type="scientific">Amantichitinum ursilacus</name>
    <dbReference type="NCBI Taxonomy" id="857265"/>
    <lineage>
        <taxon>Bacteria</taxon>
        <taxon>Pseudomonadati</taxon>
        <taxon>Pseudomonadota</taxon>
        <taxon>Betaproteobacteria</taxon>
        <taxon>Neisseriales</taxon>
        <taxon>Chitinibacteraceae</taxon>
        <taxon>Amantichitinum</taxon>
    </lineage>
</organism>
<dbReference type="NCBIfam" id="TIGR00071">
    <property type="entry name" value="hisT_truA"/>
    <property type="match status" value="1"/>
</dbReference>
<dbReference type="PANTHER" id="PTHR11142:SF0">
    <property type="entry name" value="TRNA PSEUDOURIDINE SYNTHASE-LIKE 1"/>
    <property type="match status" value="1"/>
</dbReference>
<keyword evidence="3 4" id="KW-0413">Isomerase</keyword>
<dbReference type="PIRSF" id="PIRSF001430">
    <property type="entry name" value="tRNA_psdUrid_synth"/>
    <property type="match status" value="1"/>
</dbReference>
<protein>
    <recommendedName>
        <fullName evidence="4">tRNA pseudouridine synthase A</fullName>
        <ecNumber evidence="4">5.4.99.12</ecNumber>
    </recommendedName>
    <alternativeName>
        <fullName evidence="4">tRNA pseudouridine(38-40) synthase</fullName>
    </alternativeName>
    <alternativeName>
        <fullName evidence="4">tRNA pseudouridylate synthase I</fullName>
    </alternativeName>
    <alternativeName>
        <fullName evidence="4">tRNA-uridine isomerase I</fullName>
    </alternativeName>
</protein>
<keyword evidence="2 4" id="KW-0819">tRNA processing</keyword>
<dbReference type="Gene3D" id="3.30.70.580">
    <property type="entry name" value="Pseudouridine synthase I, catalytic domain, N-terminal subdomain"/>
    <property type="match status" value="1"/>
</dbReference>
<feature type="domain" description="Pseudouridine synthase I TruA alpha/beta" evidence="8">
    <location>
        <begin position="142"/>
        <end position="244"/>
    </location>
</feature>
<evidence type="ECO:0000256" key="5">
    <source>
        <dbReference type="PIRSR" id="PIRSR001430-1"/>
    </source>
</evidence>
<comment type="similarity">
    <text evidence="1 4 7">Belongs to the tRNA pseudouridine synthase TruA family.</text>
</comment>
<feature type="active site" description="Nucleophile" evidence="4 5">
    <location>
        <position position="51"/>
    </location>
</feature>
<feature type="domain" description="Pseudouridine synthase I TruA alpha/beta" evidence="8">
    <location>
        <begin position="6"/>
        <end position="102"/>
    </location>
</feature>
<dbReference type="InterPro" id="IPR001406">
    <property type="entry name" value="PsdUridine_synth_TruA"/>
</dbReference>
<dbReference type="AlphaFoldDB" id="A0A0N0GNG7"/>
<dbReference type="InterPro" id="IPR020094">
    <property type="entry name" value="TruA/RsuA/RluB/E/F_N"/>
</dbReference>
<evidence type="ECO:0000256" key="7">
    <source>
        <dbReference type="RuleBase" id="RU003792"/>
    </source>
</evidence>
<evidence type="ECO:0000256" key="1">
    <source>
        <dbReference type="ARBA" id="ARBA00009375"/>
    </source>
</evidence>
<dbReference type="HAMAP" id="MF_00171">
    <property type="entry name" value="TruA"/>
    <property type="match status" value="1"/>
</dbReference>
<dbReference type="Pfam" id="PF01416">
    <property type="entry name" value="PseudoU_synth_1"/>
    <property type="match status" value="2"/>
</dbReference>
<dbReference type="GO" id="GO:0003723">
    <property type="term" value="F:RNA binding"/>
    <property type="evidence" value="ECO:0007669"/>
    <property type="project" value="InterPro"/>
</dbReference>
<dbReference type="InterPro" id="IPR020103">
    <property type="entry name" value="PsdUridine_synth_cat_dom_sf"/>
</dbReference>
<keyword evidence="10" id="KW-1185">Reference proteome</keyword>
<dbReference type="Gene3D" id="3.30.70.660">
    <property type="entry name" value="Pseudouridine synthase I, catalytic domain, C-terminal subdomain"/>
    <property type="match status" value="1"/>
</dbReference>
<dbReference type="RefSeq" id="WP_053938222.1">
    <property type="nucleotide sequence ID" value="NZ_LAQT01000009.1"/>
</dbReference>
<comment type="function">
    <text evidence="4">Formation of pseudouridine at positions 38, 39 and 40 in the anticodon stem and loop of transfer RNAs.</text>
</comment>
<evidence type="ECO:0000313" key="10">
    <source>
        <dbReference type="Proteomes" id="UP000037939"/>
    </source>
</evidence>
<dbReference type="GO" id="GO:0031119">
    <property type="term" value="P:tRNA pseudouridine synthesis"/>
    <property type="evidence" value="ECO:0007669"/>
    <property type="project" value="UniProtKB-UniRule"/>
</dbReference>
<accession>A0A0N0GNG7</accession>
<comment type="subunit">
    <text evidence="4">Homodimer.</text>
</comment>
<gene>
    <name evidence="4 9" type="primary">truA</name>
    <name evidence="9" type="ORF">WG78_12930</name>
</gene>
<dbReference type="STRING" id="857265.WG78_12930"/>
<evidence type="ECO:0000256" key="6">
    <source>
        <dbReference type="PIRSR" id="PIRSR001430-2"/>
    </source>
</evidence>
<proteinExistence type="inferred from homology"/>
<sequence length="260" mass="28858">MKYALAIEYDGRAFCGWQVQPDQLTVQGALEYAVSRMAGEPIRVHAAGRTDTGVHASGQIAHFDTDVKRPLTAWVRGVNSFLPDGVAVRWAQEVPDAFHARFCATSRHYRYLLLNHPVRPALLAGRVGWIHNELDVDAMRAAARLLLGTHDFSSFRAAECQAKTPVKTMKRVDINAMGTLWAIDFEADAFLHHMVRNLMGALLHIGKGNESPEWILHMIALRDRTVAPPTFMPDGLYLAGVSYPAEFGLASEPDPRYGLI</sequence>
<dbReference type="OrthoDB" id="9811823at2"/>
<evidence type="ECO:0000256" key="4">
    <source>
        <dbReference type="HAMAP-Rule" id="MF_00171"/>
    </source>
</evidence>
<comment type="catalytic activity">
    <reaction evidence="4 7">
        <text>uridine(38/39/40) in tRNA = pseudouridine(38/39/40) in tRNA</text>
        <dbReference type="Rhea" id="RHEA:22376"/>
        <dbReference type="Rhea" id="RHEA-COMP:10085"/>
        <dbReference type="Rhea" id="RHEA-COMP:10087"/>
        <dbReference type="ChEBI" id="CHEBI:65314"/>
        <dbReference type="ChEBI" id="CHEBI:65315"/>
        <dbReference type="EC" id="5.4.99.12"/>
    </reaction>
</comment>
<comment type="caution">
    <text evidence="4">Lacks conserved residue(s) required for the propagation of feature annotation.</text>
</comment>
<dbReference type="InterPro" id="IPR020095">
    <property type="entry name" value="PsdUridine_synth_TruA_C"/>
</dbReference>
<evidence type="ECO:0000313" key="9">
    <source>
        <dbReference type="EMBL" id="KPC52752.1"/>
    </source>
</evidence>
<feature type="binding site" evidence="4 6">
    <location>
        <position position="109"/>
    </location>
    <ligand>
        <name>substrate</name>
    </ligand>
</feature>
<dbReference type="CDD" id="cd02570">
    <property type="entry name" value="PseudoU_synth_EcTruA"/>
    <property type="match status" value="1"/>
</dbReference>
<dbReference type="InterPro" id="IPR020097">
    <property type="entry name" value="PsdUridine_synth_TruA_a/b_dom"/>
</dbReference>
<dbReference type="GO" id="GO:0160147">
    <property type="term" value="F:tRNA pseudouridine(38-40) synthase activity"/>
    <property type="evidence" value="ECO:0007669"/>
    <property type="project" value="UniProtKB-EC"/>
</dbReference>
<evidence type="ECO:0000259" key="8">
    <source>
        <dbReference type="Pfam" id="PF01416"/>
    </source>
</evidence>
<dbReference type="FunFam" id="3.30.70.580:FF:000001">
    <property type="entry name" value="tRNA pseudouridine synthase A"/>
    <property type="match status" value="1"/>
</dbReference>
<dbReference type="PANTHER" id="PTHR11142">
    <property type="entry name" value="PSEUDOURIDYLATE SYNTHASE"/>
    <property type="match status" value="1"/>
</dbReference>
<dbReference type="Proteomes" id="UP000037939">
    <property type="component" value="Unassembled WGS sequence"/>
</dbReference>
<dbReference type="EC" id="5.4.99.12" evidence="4"/>
<name>A0A0N0GNG7_9NEIS</name>
<evidence type="ECO:0000256" key="3">
    <source>
        <dbReference type="ARBA" id="ARBA00023235"/>
    </source>
</evidence>